<keyword evidence="3 7" id="KW-1133">Transmembrane helix</keyword>
<evidence type="ECO:0000259" key="8">
    <source>
        <dbReference type="Pfam" id="PF20684"/>
    </source>
</evidence>
<feature type="transmembrane region" description="Helical" evidence="7">
    <location>
        <begin position="106"/>
        <end position="128"/>
    </location>
</feature>
<comment type="caution">
    <text evidence="9">The sequence shown here is derived from an EMBL/GenBank/DDBJ whole genome shotgun (WGS) entry which is preliminary data.</text>
</comment>
<dbReference type="AlphaFoldDB" id="A0AAN6RTN8"/>
<gene>
    <name evidence="9" type="ORF">C8A05DRAFT_15556</name>
</gene>
<dbReference type="Pfam" id="PF20684">
    <property type="entry name" value="Fung_rhodopsin"/>
    <property type="match status" value="1"/>
</dbReference>
<feature type="transmembrane region" description="Helical" evidence="7">
    <location>
        <begin position="219"/>
        <end position="239"/>
    </location>
</feature>
<evidence type="ECO:0000256" key="6">
    <source>
        <dbReference type="SAM" id="MobiDB-lite"/>
    </source>
</evidence>
<keyword evidence="4 7" id="KW-0472">Membrane</keyword>
<dbReference type="PANTHER" id="PTHR33048:SF129">
    <property type="entry name" value="INTEGRAL MEMBRANE PROTEIN-RELATED"/>
    <property type="match status" value="1"/>
</dbReference>
<comment type="similarity">
    <text evidence="5">Belongs to the SAT4 family.</text>
</comment>
<evidence type="ECO:0000313" key="10">
    <source>
        <dbReference type="Proteomes" id="UP001303889"/>
    </source>
</evidence>
<feature type="region of interest" description="Disordered" evidence="6">
    <location>
        <begin position="328"/>
        <end position="356"/>
    </location>
</feature>
<evidence type="ECO:0000256" key="5">
    <source>
        <dbReference type="ARBA" id="ARBA00038359"/>
    </source>
</evidence>
<evidence type="ECO:0000313" key="9">
    <source>
        <dbReference type="EMBL" id="KAK3902389.1"/>
    </source>
</evidence>
<dbReference type="GO" id="GO:0016020">
    <property type="term" value="C:membrane"/>
    <property type="evidence" value="ECO:0007669"/>
    <property type="project" value="UniProtKB-SubCell"/>
</dbReference>
<evidence type="ECO:0000256" key="3">
    <source>
        <dbReference type="ARBA" id="ARBA00022989"/>
    </source>
</evidence>
<evidence type="ECO:0000256" key="4">
    <source>
        <dbReference type="ARBA" id="ARBA00023136"/>
    </source>
</evidence>
<name>A0AAN6RTN8_9PEZI</name>
<dbReference type="InterPro" id="IPR049326">
    <property type="entry name" value="Rhodopsin_dom_fungi"/>
</dbReference>
<protein>
    <recommendedName>
        <fullName evidence="8">Rhodopsin domain-containing protein</fullName>
    </recommendedName>
</protein>
<proteinExistence type="inferred from homology"/>
<feature type="transmembrane region" description="Helical" evidence="7">
    <location>
        <begin position="186"/>
        <end position="207"/>
    </location>
</feature>
<evidence type="ECO:0000256" key="1">
    <source>
        <dbReference type="ARBA" id="ARBA00004141"/>
    </source>
</evidence>
<dbReference type="InterPro" id="IPR052337">
    <property type="entry name" value="SAT4-like"/>
</dbReference>
<organism evidence="9 10">
    <name type="scientific">Staphylotrichum tortipilum</name>
    <dbReference type="NCBI Taxonomy" id="2831512"/>
    <lineage>
        <taxon>Eukaryota</taxon>
        <taxon>Fungi</taxon>
        <taxon>Dikarya</taxon>
        <taxon>Ascomycota</taxon>
        <taxon>Pezizomycotina</taxon>
        <taxon>Sordariomycetes</taxon>
        <taxon>Sordariomycetidae</taxon>
        <taxon>Sordariales</taxon>
        <taxon>Chaetomiaceae</taxon>
        <taxon>Staphylotrichum</taxon>
    </lineage>
</organism>
<evidence type="ECO:0000256" key="2">
    <source>
        <dbReference type="ARBA" id="ARBA00022692"/>
    </source>
</evidence>
<feature type="transmembrane region" description="Helical" evidence="7">
    <location>
        <begin position="259"/>
        <end position="279"/>
    </location>
</feature>
<dbReference type="EMBL" id="MU855513">
    <property type="protein sequence ID" value="KAK3902389.1"/>
    <property type="molecule type" value="Genomic_DNA"/>
</dbReference>
<reference evidence="9" key="2">
    <citation type="submission" date="2023-05" db="EMBL/GenBank/DDBJ databases">
        <authorList>
            <consortium name="Lawrence Berkeley National Laboratory"/>
            <person name="Steindorff A."/>
            <person name="Hensen N."/>
            <person name="Bonometti L."/>
            <person name="Westerberg I."/>
            <person name="Brannstrom I.O."/>
            <person name="Guillou S."/>
            <person name="Cros-Aarteil S."/>
            <person name="Calhoun S."/>
            <person name="Haridas S."/>
            <person name="Kuo A."/>
            <person name="Mondo S."/>
            <person name="Pangilinan J."/>
            <person name="Riley R."/>
            <person name="Labutti K."/>
            <person name="Andreopoulos B."/>
            <person name="Lipzen A."/>
            <person name="Chen C."/>
            <person name="Yanf M."/>
            <person name="Daum C."/>
            <person name="Ng V."/>
            <person name="Clum A."/>
            <person name="Ohm R."/>
            <person name="Martin F."/>
            <person name="Silar P."/>
            <person name="Natvig D."/>
            <person name="Lalanne C."/>
            <person name="Gautier V."/>
            <person name="Ament-Velasquez S.L."/>
            <person name="Kruys A."/>
            <person name="Hutchinson M.I."/>
            <person name="Powell A.J."/>
            <person name="Barry K."/>
            <person name="Miller A.N."/>
            <person name="Grigoriev I.V."/>
            <person name="Debuchy R."/>
            <person name="Gladieux P."/>
            <person name="Thoren M.H."/>
            <person name="Johannesson H."/>
        </authorList>
    </citation>
    <scope>NUCLEOTIDE SEQUENCE</scope>
    <source>
        <strain evidence="9">CBS 103.79</strain>
    </source>
</reference>
<evidence type="ECO:0000256" key="7">
    <source>
        <dbReference type="SAM" id="Phobius"/>
    </source>
</evidence>
<keyword evidence="10" id="KW-1185">Reference proteome</keyword>
<feature type="transmembrane region" description="Helical" evidence="7">
    <location>
        <begin position="60"/>
        <end position="86"/>
    </location>
</feature>
<dbReference type="PANTHER" id="PTHR33048">
    <property type="entry name" value="PTH11-LIKE INTEGRAL MEMBRANE PROTEIN (AFU_ORTHOLOGUE AFUA_5G11245)"/>
    <property type="match status" value="1"/>
</dbReference>
<sequence length="356" mass="39339">MRSAPPEVVATWPKPDYINPESQGPDLIVAGIFTLVLALVALGLRLYVRLRIMRKMEMDDWVMVAAVIASTAATVSIVVGFAQFGWKYHVWDLRLSQLIDGRKASFVTQALFIPATQLTKVSILLSYLRLAPQNSLFRRLSLTVPWVIAAFTGVFWIILFTECRPLSSYWNLARTSQDCIEEAPILFAYACATVIFDFFVWALPLPTIYRTSLPLSQRLALIALFSVGLCVVVAAGVRIYYLDIVMTKTYDVTWEGTHLWMWVAVEANLGIICGCVPWLKSLIKSWRTRAGTSISGGTGNTPGRGRADGVQTIGSKGAFRMESLPGAAGPAAAREKGTYIDLESNYTPSEPDTRSK</sequence>
<feature type="transmembrane region" description="Helical" evidence="7">
    <location>
        <begin position="27"/>
        <end position="48"/>
    </location>
</feature>
<feature type="domain" description="Rhodopsin" evidence="8">
    <location>
        <begin position="44"/>
        <end position="284"/>
    </location>
</feature>
<accession>A0AAN6RTN8</accession>
<keyword evidence="2 7" id="KW-0812">Transmembrane</keyword>
<comment type="subcellular location">
    <subcellularLocation>
        <location evidence="1">Membrane</location>
        <topology evidence="1">Multi-pass membrane protein</topology>
    </subcellularLocation>
</comment>
<dbReference type="Proteomes" id="UP001303889">
    <property type="component" value="Unassembled WGS sequence"/>
</dbReference>
<feature type="transmembrane region" description="Helical" evidence="7">
    <location>
        <begin position="140"/>
        <end position="160"/>
    </location>
</feature>
<reference evidence="9" key="1">
    <citation type="journal article" date="2023" name="Mol. Phylogenet. Evol.">
        <title>Genome-scale phylogeny and comparative genomics of the fungal order Sordariales.</title>
        <authorList>
            <person name="Hensen N."/>
            <person name="Bonometti L."/>
            <person name="Westerberg I."/>
            <person name="Brannstrom I.O."/>
            <person name="Guillou S."/>
            <person name="Cros-Aarteil S."/>
            <person name="Calhoun S."/>
            <person name="Haridas S."/>
            <person name="Kuo A."/>
            <person name="Mondo S."/>
            <person name="Pangilinan J."/>
            <person name="Riley R."/>
            <person name="LaButti K."/>
            <person name="Andreopoulos B."/>
            <person name="Lipzen A."/>
            <person name="Chen C."/>
            <person name="Yan M."/>
            <person name="Daum C."/>
            <person name="Ng V."/>
            <person name="Clum A."/>
            <person name="Steindorff A."/>
            <person name="Ohm R.A."/>
            <person name="Martin F."/>
            <person name="Silar P."/>
            <person name="Natvig D.O."/>
            <person name="Lalanne C."/>
            <person name="Gautier V."/>
            <person name="Ament-Velasquez S.L."/>
            <person name="Kruys A."/>
            <person name="Hutchinson M.I."/>
            <person name="Powell A.J."/>
            <person name="Barry K."/>
            <person name="Miller A.N."/>
            <person name="Grigoriev I.V."/>
            <person name="Debuchy R."/>
            <person name="Gladieux P."/>
            <person name="Hiltunen Thoren M."/>
            <person name="Johannesson H."/>
        </authorList>
    </citation>
    <scope>NUCLEOTIDE SEQUENCE</scope>
    <source>
        <strain evidence="9">CBS 103.79</strain>
    </source>
</reference>